<keyword evidence="3" id="KW-1185">Reference proteome</keyword>
<dbReference type="Gene3D" id="3.40.710.10">
    <property type="entry name" value="DD-peptidase/beta-lactamase superfamily"/>
    <property type="match status" value="1"/>
</dbReference>
<dbReference type="GO" id="GO:0006508">
    <property type="term" value="P:proteolysis"/>
    <property type="evidence" value="ECO:0007669"/>
    <property type="project" value="InterPro"/>
</dbReference>
<dbReference type="GO" id="GO:0009002">
    <property type="term" value="F:serine-type D-Ala-D-Ala carboxypeptidase activity"/>
    <property type="evidence" value="ECO:0007669"/>
    <property type="project" value="UniProtKB-EC"/>
</dbReference>
<evidence type="ECO:0000259" key="1">
    <source>
        <dbReference type="Pfam" id="PF00144"/>
    </source>
</evidence>
<dbReference type="SUPFAM" id="SSF51556">
    <property type="entry name" value="Metallo-dependent hydrolases"/>
    <property type="match status" value="1"/>
</dbReference>
<evidence type="ECO:0000313" key="3">
    <source>
        <dbReference type="Proteomes" id="UP000033448"/>
    </source>
</evidence>
<comment type="caution">
    <text evidence="2">The sequence shown here is derived from an EMBL/GenBank/DDBJ whole genome shotgun (WGS) entry which is preliminary data.</text>
</comment>
<dbReference type="PANTHER" id="PTHR10443">
    <property type="entry name" value="MICROSOMAL DIPEPTIDASE"/>
    <property type="match status" value="1"/>
</dbReference>
<dbReference type="EMBL" id="JYIT01000077">
    <property type="protein sequence ID" value="KJL23318.1"/>
    <property type="molecule type" value="Genomic_DNA"/>
</dbReference>
<keyword evidence="2" id="KW-0378">Hydrolase</keyword>
<sequence length="570" mass="60152">MPVLDALQTALDDRLPALRRTYGVPAVSVAVAIAGRSIVAADGVLNLASGESATTDAIFQIGSITKTFTATLVMQLVDDGLLDLDAPITDALPGLRLSGAAADPGITARRLLAHTGGFEGDVFDDTGAGDEALRDYVALLADRTPALFPPGALWSYNNAGYCLLGRMVEVLRGQSWERALRERILDPLELDHAAVDAAEAMRLPVAVGHLAPEPGAPLAPAPVWSMGRSNAPAGSMLAMRAVDLLTFARLHLNASDADGARILSPGSAVSMRRTQVLPVFVEDPHRPEGALRRTLRMIEAAHRVAEENAHRVALCRTGEDVDRTIADGRIALVLALEGMPGLDADVELIATMHRLGVRVGSLTHVGRGAFADGSGEDAARSRLTGAGVVAVREMERAGMLVDLSHLGRAGVSHVLEIATRPVVASHSSARALRDHHRNLPDEHLAAIAAGGGVICANFFAPFLDDRPATIDRLIDHFEHIAAIAGSEHVGLGPDFVREVIGETTPPCCVVTEVQGVPADVYLPGLEGPEGLPLVTEALLRRGWAEADILGVLGGNLQRLFREQLGRPSAR</sequence>
<dbReference type="InterPro" id="IPR012338">
    <property type="entry name" value="Beta-lactam/transpept-like"/>
</dbReference>
<dbReference type="InterPro" id="IPR032466">
    <property type="entry name" value="Metal_Hydrolase"/>
</dbReference>
<dbReference type="PATRIC" id="fig|582680.7.peg.2153"/>
<dbReference type="PANTHER" id="PTHR10443:SF12">
    <property type="entry name" value="DIPEPTIDASE"/>
    <property type="match status" value="1"/>
</dbReference>
<dbReference type="PROSITE" id="PS51365">
    <property type="entry name" value="RENAL_DIPEPTIDASE_2"/>
    <property type="match status" value="1"/>
</dbReference>
<dbReference type="RefSeq" id="WP_082072319.1">
    <property type="nucleotide sequence ID" value="NZ_JYIT01000077.1"/>
</dbReference>
<name>A0A0F0KR28_9MICO</name>
<proteinExistence type="predicted"/>
<dbReference type="InterPro" id="IPR001466">
    <property type="entry name" value="Beta-lactam-related"/>
</dbReference>
<keyword evidence="2" id="KW-0121">Carboxypeptidase</keyword>
<dbReference type="Gene3D" id="3.20.20.140">
    <property type="entry name" value="Metal-dependent hydrolases"/>
    <property type="match status" value="1"/>
</dbReference>
<dbReference type="SUPFAM" id="SSF56601">
    <property type="entry name" value="beta-lactamase/transpeptidase-like"/>
    <property type="match status" value="1"/>
</dbReference>
<reference evidence="2 3" key="1">
    <citation type="submission" date="2015-02" db="EMBL/GenBank/DDBJ databases">
        <title>Draft genome sequences of ten Microbacterium spp. with emphasis on heavy metal contaminated environments.</title>
        <authorList>
            <person name="Corretto E."/>
        </authorList>
    </citation>
    <scope>NUCLEOTIDE SEQUENCE [LARGE SCALE GENOMIC DNA]</scope>
    <source>
        <strain evidence="2 3">DSM 23848</strain>
    </source>
</reference>
<gene>
    <name evidence="2" type="ORF">RL72_02106</name>
</gene>
<dbReference type="AlphaFoldDB" id="A0A0F0KR28"/>
<dbReference type="Pfam" id="PF00144">
    <property type="entry name" value="Beta-lactamase"/>
    <property type="match status" value="1"/>
</dbReference>
<organism evidence="2 3">
    <name type="scientific">Microbacterium azadirachtae</name>
    <dbReference type="NCBI Taxonomy" id="582680"/>
    <lineage>
        <taxon>Bacteria</taxon>
        <taxon>Bacillati</taxon>
        <taxon>Actinomycetota</taxon>
        <taxon>Actinomycetes</taxon>
        <taxon>Micrococcales</taxon>
        <taxon>Microbacteriaceae</taxon>
        <taxon>Microbacterium</taxon>
    </lineage>
</organism>
<keyword evidence="2" id="KW-0645">Protease</keyword>
<accession>A0A0F0KR28</accession>
<feature type="domain" description="Beta-lactamase-related" evidence="1">
    <location>
        <begin position="13"/>
        <end position="263"/>
    </location>
</feature>
<dbReference type="GO" id="GO:0070573">
    <property type="term" value="F:metallodipeptidase activity"/>
    <property type="evidence" value="ECO:0007669"/>
    <property type="project" value="InterPro"/>
</dbReference>
<dbReference type="OrthoDB" id="9804920at2"/>
<dbReference type="InterPro" id="IPR008257">
    <property type="entry name" value="Pept_M19"/>
</dbReference>
<dbReference type="Pfam" id="PF01244">
    <property type="entry name" value="Peptidase_M19"/>
    <property type="match status" value="1"/>
</dbReference>
<dbReference type="Proteomes" id="UP000033448">
    <property type="component" value="Unassembled WGS sequence"/>
</dbReference>
<protein>
    <submittedName>
        <fullName evidence="2">D-alanyl-D-alanine carboxypeptidase</fullName>
        <ecNumber evidence="2">3.4.16.4</ecNumber>
    </submittedName>
</protein>
<dbReference type="EC" id="3.4.16.4" evidence="2"/>
<evidence type="ECO:0000313" key="2">
    <source>
        <dbReference type="EMBL" id="KJL23318.1"/>
    </source>
</evidence>